<evidence type="ECO:0000313" key="2">
    <source>
        <dbReference type="EMBL" id="KAF4027353.1"/>
    </source>
</evidence>
<comment type="caution">
    <text evidence="2">The sequence shown here is derived from an EMBL/GenBank/DDBJ whole genome shotgun (WGS) entry which is preliminary data.</text>
</comment>
<feature type="compositionally biased region" description="Acidic residues" evidence="1">
    <location>
        <begin position="1"/>
        <end position="13"/>
    </location>
</feature>
<gene>
    <name evidence="2" type="ORF">GN244_ATG21043</name>
    <name evidence="3" type="ORF">GN958_ATG16418</name>
</gene>
<feature type="region of interest" description="Disordered" evidence="1">
    <location>
        <begin position="1"/>
        <end position="67"/>
    </location>
</feature>
<keyword evidence="4" id="KW-1185">Reference proteome</keyword>
<dbReference type="Proteomes" id="UP000602510">
    <property type="component" value="Unassembled WGS sequence"/>
</dbReference>
<proteinExistence type="predicted"/>
<sequence length="146" mass="16659">MTSDDIDDDEQNADEASGTASTIIQRSEKRPLAYDDEDRDAKRQQKDPVDRLIAQQETASKHRVEKTNRMLLLHKPEVELKQRELKLNEKRDDRESTQANVDLALKAVQLHVARREAVLQLVLVRKKCLDSGIGADEVDRPLPPPE</sequence>
<reference evidence="2" key="1">
    <citation type="submission" date="2020-04" db="EMBL/GenBank/DDBJ databases">
        <title>Hybrid Assembly of Korean Phytophthora infestans isolates.</title>
        <authorList>
            <person name="Prokchorchik M."/>
            <person name="Lee Y."/>
            <person name="Seo J."/>
            <person name="Cho J.-H."/>
            <person name="Park Y.-E."/>
            <person name="Jang D.-C."/>
            <person name="Im J.-S."/>
            <person name="Choi J.-G."/>
            <person name="Park H.-J."/>
            <person name="Lee G.-B."/>
            <person name="Lee Y.-G."/>
            <person name="Hong S.-Y."/>
            <person name="Cho K."/>
            <person name="Sohn K.H."/>
        </authorList>
    </citation>
    <scope>NUCLEOTIDE SEQUENCE</scope>
    <source>
        <strain evidence="2">KR_1_A1</strain>
        <strain evidence="3">KR_2_A2</strain>
    </source>
</reference>
<dbReference type="AlphaFoldDB" id="A0A833S592"/>
<dbReference type="Proteomes" id="UP000704712">
    <property type="component" value="Unassembled WGS sequence"/>
</dbReference>
<feature type="compositionally biased region" description="Basic and acidic residues" evidence="1">
    <location>
        <begin position="26"/>
        <end position="50"/>
    </location>
</feature>
<evidence type="ECO:0000313" key="4">
    <source>
        <dbReference type="Proteomes" id="UP000602510"/>
    </source>
</evidence>
<dbReference type="EMBL" id="JAACNO010002296">
    <property type="protein sequence ID" value="KAF4134393.1"/>
    <property type="molecule type" value="Genomic_DNA"/>
</dbReference>
<protein>
    <submittedName>
        <fullName evidence="2">Uncharacterized protein</fullName>
    </submittedName>
</protein>
<name>A0A833S592_PHYIN</name>
<evidence type="ECO:0000256" key="1">
    <source>
        <dbReference type="SAM" id="MobiDB-lite"/>
    </source>
</evidence>
<evidence type="ECO:0000313" key="3">
    <source>
        <dbReference type="EMBL" id="KAF4134393.1"/>
    </source>
</evidence>
<dbReference type="EMBL" id="WSZM01001509">
    <property type="protein sequence ID" value="KAF4027353.1"/>
    <property type="molecule type" value="Genomic_DNA"/>
</dbReference>
<accession>A0A833S592</accession>
<organism evidence="2 4">
    <name type="scientific">Phytophthora infestans</name>
    <name type="common">Potato late blight agent</name>
    <name type="synonym">Botrytis infestans</name>
    <dbReference type="NCBI Taxonomy" id="4787"/>
    <lineage>
        <taxon>Eukaryota</taxon>
        <taxon>Sar</taxon>
        <taxon>Stramenopiles</taxon>
        <taxon>Oomycota</taxon>
        <taxon>Peronosporomycetes</taxon>
        <taxon>Peronosporales</taxon>
        <taxon>Peronosporaceae</taxon>
        <taxon>Phytophthora</taxon>
    </lineage>
</organism>